<dbReference type="EMBL" id="JBBCAQ010000007">
    <property type="protein sequence ID" value="KAK7602928.1"/>
    <property type="molecule type" value="Genomic_DNA"/>
</dbReference>
<evidence type="ECO:0000256" key="2">
    <source>
        <dbReference type="RuleBase" id="RU367088"/>
    </source>
</evidence>
<dbReference type="AlphaFoldDB" id="A0AAN9Y7J7"/>
<dbReference type="Pfam" id="PF13898">
    <property type="entry name" value="MINDY-3_4_CD"/>
    <property type="match status" value="1"/>
</dbReference>
<evidence type="ECO:0000313" key="5">
    <source>
        <dbReference type="Proteomes" id="UP001367676"/>
    </source>
</evidence>
<gene>
    <name evidence="4" type="ORF">V9T40_006902</name>
</gene>
<dbReference type="Proteomes" id="UP001367676">
    <property type="component" value="Unassembled WGS sequence"/>
</dbReference>
<keyword evidence="2" id="KW-0378">Hydrolase</keyword>
<keyword evidence="2" id="KW-0833">Ubl conjugation pathway</keyword>
<reference evidence="4 5" key="1">
    <citation type="submission" date="2024-03" db="EMBL/GenBank/DDBJ databases">
        <title>Adaptation during the transition from Ophiocordyceps entomopathogen to insect associate is accompanied by gene loss and intensified selection.</title>
        <authorList>
            <person name="Ward C.M."/>
            <person name="Onetto C.A."/>
            <person name="Borneman A.R."/>
        </authorList>
    </citation>
    <scope>NUCLEOTIDE SEQUENCE [LARGE SCALE GENOMIC DNA]</scope>
    <source>
        <strain evidence="4">AWRI1</strain>
        <tissue evidence="4">Single Adult Female</tissue>
    </source>
</reference>
<dbReference type="SMART" id="SM01174">
    <property type="entry name" value="DUF4205"/>
    <property type="match status" value="1"/>
</dbReference>
<accession>A0AAN9Y7J7</accession>
<dbReference type="InterPro" id="IPR025257">
    <property type="entry name" value="MINDY-3/4_CD"/>
</dbReference>
<proteinExistence type="inferred from homology"/>
<dbReference type="GO" id="GO:0006508">
    <property type="term" value="P:proteolysis"/>
    <property type="evidence" value="ECO:0007669"/>
    <property type="project" value="UniProtKB-KW"/>
</dbReference>
<dbReference type="InterPro" id="IPR039785">
    <property type="entry name" value="MINY3/4"/>
</dbReference>
<dbReference type="PANTHER" id="PTHR12473:SF8">
    <property type="entry name" value="UBIQUITIN CARBOXYL-TERMINAL HYDROLASE MINDY-4-RELATED"/>
    <property type="match status" value="1"/>
</dbReference>
<protein>
    <recommendedName>
        <fullName evidence="2">Ubiquitin carboxyl-terminal hydrolase MINDY</fullName>
        <ecNumber evidence="2">3.4.19.12</ecNumber>
    </recommendedName>
</protein>
<sequence>MFWAHALRTTVFGGCATPPRSEWLRTGFVFREAEKDLAYGLRAPRNATRGLLSALQAYILKYLLFERKNESKLAADELLRPSKDEQTEALWRAISDILWKIGERKKAVVALPQERSYVAHSIAYFQDSITEKLHLFEITQVEELQIFLKRYIYIFQDEPGPGSLLLLYSAALTREIKKLKCDFVDEKQHLVMADEEGSQCIVMLLLTGRASPFLHNGVVYVGDEDHYAKAHFGVLTRSEIGFLFYEEESGERTPGSRLKTPSLPIWAVHCLGHFGILFNTNKELLRNYHAERRFELIYYTCGGSQCQLVVDTRANSSGTSHSDDNVPTIMANLEKLIHTKWEDAQVEWNGSMNVI</sequence>
<keyword evidence="2" id="KW-0645">Protease</keyword>
<evidence type="ECO:0000259" key="3">
    <source>
        <dbReference type="SMART" id="SM01174"/>
    </source>
</evidence>
<comment type="catalytic activity">
    <reaction evidence="2">
        <text>Thiol-dependent hydrolysis of ester, thioester, amide, peptide and isopeptide bonds formed by the C-terminal Gly of ubiquitin (a 76-residue protein attached to proteins as an intracellular targeting signal).</text>
        <dbReference type="EC" id="3.4.19.12"/>
    </reaction>
</comment>
<name>A0AAN9Y7J7_9HEMI</name>
<comment type="similarity">
    <text evidence="1 2">Belongs to the MINDY deubiquitinase family. FAM188 subfamily.</text>
</comment>
<dbReference type="GO" id="GO:1990380">
    <property type="term" value="F:K48-linked deubiquitinase activity"/>
    <property type="evidence" value="ECO:0007669"/>
    <property type="project" value="UniProtKB-UniRule"/>
</dbReference>
<dbReference type="EC" id="3.4.19.12" evidence="2"/>
<comment type="function">
    <text evidence="2">Hydrolase that can remove 'Lys-48'-linked conjugated ubiquitin from proteins.</text>
</comment>
<dbReference type="GO" id="GO:0004843">
    <property type="term" value="F:cysteine-type deubiquitinase activity"/>
    <property type="evidence" value="ECO:0007669"/>
    <property type="project" value="UniProtKB-UniRule"/>
</dbReference>
<keyword evidence="5" id="KW-1185">Reference proteome</keyword>
<organism evidence="4 5">
    <name type="scientific">Parthenolecanium corni</name>
    <dbReference type="NCBI Taxonomy" id="536013"/>
    <lineage>
        <taxon>Eukaryota</taxon>
        <taxon>Metazoa</taxon>
        <taxon>Ecdysozoa</taxon>
        <taxon>Arthropoda</taxon>
        <taxon>Hexapoda</taxon>
        <taxon>Insecta</taxon>
        <taxon>Pterygota</taxon>
        <taxon>Neoptera</taxon>
        <taxon>Paraneoptera</taxon>
        <taxon>Hemiptera</taxon>
        <taxon>Sternorrhyncha</taxon>
        <taxon>Coccoidea</taxon>
        <taxon>Coccidae</taxon>
        <taxon>Parthenolecanium</taxon>
    </lineage>
</organism>
<comment type="caution">
    <text evidence="4">The sequence shown here is derived from an EMBL/GenBank/DDBJ whole genome shotgun (WGS) entry which is preliminary data.</text>
</comment>
<dbReference type="GO" id="GO:0071108">
    <property type="term" value="P:protein K48-linked deubiquitination"/>
    <property type="evidence" value="ECO:0007669"/>
    <property type="project" value="InterPro"/>
</dbReference>
<dbReference type="PANTHER" id="PTHR12473">
    <property type="entry name" value="UBIQUITIN CARBOXYL-TERMINAL HYDROLASE MINDY-4-RELATED"/>
    <property type="match status" value="1"/>
</dbReference>
<feature type="domain" description="Deubiquitinating enzyme MINDY-3/4 conserved" evidence="3">
    <location>
        <begin position="8"/>
        <end position="350"/>
    </location>
</feature>
<evidence type="ECO:0000313" key="4">
    <source>
        <dbReference type="EMBL" id="KAK7602928.1"/>
    </source>
</evidence>
<keyword evidence="2" id="KW-0788">Thiol protease</keyword>
<evidence type="ECO:0000256" key="1">
    <source>
        <dbReference type="ARBA" id="ARBA00011074"/>
    </source>
</evidence>